<dbReference type="Gene3D" id="3.10.20.90">
    <property type="entry name" value="Phosphatidylinositol 3-kinase Catalytic Subunit, Chain A, domain 1"/>
    <property type="match status" value="1"/>
</dbReference>
<dbReference type="Pfam" id="PF24560">
    <property type="entry name" value="zf-C2H2_OTU1_C"/>
    <property type="match status" value="1"/>
</dbReference>
<keyword evidence="5 9" id="KW-0833">Ubl conjugation pathway</keyword>
<dbReference type="InterPro" id="IPR000626">
    <property type="entry name" value="Ubiquitin-like_dom"/>
</dbReference>
<evidence type="ECO:0000256" key="4">
    <source>
        <dbReference type="ARBA" id="ARBA00022771"/>
    </source>
</evidence>
<sequence>RHNDELFGVTELTEQSTFDELKRAIQERTGIPPRQQELKFGYPPRVASISGTATLSTTGIKSGDMIILNEISAEHNAAAITIELEKRKSRGEVISVASDHGVVVLREMENDNSCLFRAIGNYVLERSTGLAQSLRQVIIDHVRNDPETYPDVFLERPRGEYCNWIAQQNSWGGAIELAIFSSHYKVEIRSVDVKTGRIDRYGMVSRKIRSMRVFDLQRDPYVKFWDFGVIRTKILKIIFLSDYDALALTPSLEASEEYDQTIFKPSEDYVIGSAIAIARKMKQLHKYTYTADFTLRCGQCDKGIIGEKEATQHARETGHTEFAEYA</sequence>
<gene>
    <name evidence="11" type="ORF">AGERDE_LOCUS4789</name>
</gene>
<keyword evidence="7 9" id="KW-0788">Thiol protease</keyword>
<dbReference type="CDD" id="cd17059">
    <property type="entry name" value="Ubl_OTU1"/>
    <property type="match status" value="1"/>
</dbReference>
<dbReference type="GO" id="GO:0016579">
    <property type="term" value="P:protein deubiquitination"/>
    <property type="evidence" value="ECO:0007669"/>
    <property type="project" value="TreeGrafter"/>
</dbReference>
<dbReference type="PROSITE" id="PS50053">
    <property type="entry name" value="UBIQUITIN_2"/>
    <property type="match status" value="1"/>
</dbReference>
<reference evidence="11" key="1">
    <citation type="submission" date="2021-06" db="EMBL/GenBank/DDBJ databases">
        <authorList>
            <person name="Kallberg Y."/>
            <person name="Tangrot J."/>
            <person name="Rosling A."/>
        </authorList>
    </citation>
    <scope>NUCLEOTIDE SEQUENCE</scope>
    <source>
        <strain evidence="11">MT106</strain>
    </source>
</reference>
<keyword evidence="8" id="KW-0862">Zinc</keyword>
<evidence type="ECO:0000256" key="1">
    <source>
        <dbReference type="ARBA" id="ARBA00000707"/>
    </source>
</evidence>
<evidence type="ECO:0000313" key="11">
    <source>
        <dbReference type="EMBL" id="CAG8511961.1"/>
    </source>
</evidence>
<dbReference type="InterPro" id="IPR029071">
    <property type="entry name" value="Ubiquitin-like_domsf"/>
</dbReference>
<comment type="function">
    <text evidence="9">Hydrolase that can remove conjugated ubiquitin from proteins and may therefore play an important regulatory role at the level of protein turnover by preventing degradation.</text>
</comment>
<dbReference type="EMBL" id="CAJVPL010000581">
    <property type="protein sequence ID" value="CAG8511961.1"/>
    <property type="molecule type" value="Genomic_DNA"/>
</dbReference>
<keyword evidence="3" id="KW-0479">Metal-binding</keyword>
<dbReference type="GO" id="GO:0030968">
    <property type="term" value="P:endoplasmic reticulum unfolded protein response"/>
    <property type="evidence" value="ECO:0007669"/>
    <property type="project" value="TreeGrafter"/>
</dbReference>
<evidence type="ECO:0000259" key="10">
    <source>
        <dbReference type="PROSITE" id="PS50053"/>
    </source>
</evidence>
<keyword evidence="9" id="KW-0963">Cytoplasm</keyword>
<dbReference type="SUPFAM" id="SSF54236">
    <property type="entry name" value="Ubiquitin-like"/>
    <property type="match status" value="1"/>
</dbReference>
<dbReference type="GO" id="GO:0005634">
    <property type="term" value="C:nucleus"/>
    <property type="evidence" value="ECO:0007669"/>
    <property type="project" value="TreeGrafter"/>
</dbReference>
<dbReference type="PROSITE" id="PS00028">
    <property type="entry name" value="ZINC_FINGER_C2H2_1"/>
    <property type="match status" value="1"/>
</dbReference>
<dbReference type="InterPro" id="IPR013087">
    <property type="entry name" value="Znf_C2H2_type"/>
</dbReference>
<evidence type="ECO:0000256" key="2">
    <source>
        <dbReference type="ARBA" id="ARBA00022670"/>
    </source>
</evidence>
<dbReference type="PANTHER" id="PTHR13312:SF0">
    <property type="entry name" value="UBIQUITIN THIOESTERASE OTU1"/>
    <property type="match status" value="1"/>
</dbReference>
<dbReference type="InterPro" id="IPR003323">
    <property type="entry name" value="OTU_dom"/>
</dbReference>
<keyword evidence="4" id="KW-0863">Zinc-finger</keyword>
<dbReference type="GO" id="GO:0004843">
    <property type="term" value="F:cysteine-type deubiquitinase activity"/>
    <property type="evidence" value="ECO:0007669"/>
    <property type="project" value="UniProtKB-UniRule"/>
</dbReference>
<dbReference type="GO" id="GO:0036503">
    <property type="term" value="P:ERAD pathway"/>
    <property type="evidence" value="ECO:0007669"/>
    <property type="project" value="TreeGrafter"/>
</dbReference>
<evidence type="ECO:0000256" key="9">
    <source>
        <dbReference type="RuleBase" id="RU367104"/>
    </source>
</evidence>
<comment type="catalytic activity">
    <reaction evidence="1 9">
        <text>Thiol-dependent hydrolysis of ester, thioester, amide, peptide and isopeptide bonds formed by the C-terminal Gly of ubiquitin (a 76-residue protein attached to proteins as an intracellular targeting signal).</text>
        <dbReference type="EC" id="3.4.19.12"/>
    </reaction>
</comment>
<evidence type="ECO:0000256" key="3">
    <source>
        <dbReference type="ARBA" id="ARBA00022723"/>
    </source>
</evidence>
<dbReference type="OrthoDB" id="65596at2759"/>
<keyword evidence="6 9" id="KW-0378">Hydrolase</keyword>
<keyword evidence="12" id="KW-1185">Reference proteome</keyword>
<accession>A0A9N9F5Z3</accession>
<proteinExistence type="predicted"/>
<feature type="domain" description="Ubiquitin-like" evidence="10">
    <location>
        <begin position="11"/>
        <end position="68"/>
    </location>
</feature>
<dbReference type="InterPro" id="IPR038765">
    <property type="entry name" value="Papain-like_cys_pep_sf"/>
</dbReference>
<organism evidence="11 12">
    <name type="scientific">Ambispora gerdemannii</name>
    <dbReference type="NCBI Taxonomy" id="144530"/>
    <lineage>
        <taxon>Eukaryota</taxon>
        <taxon>Fungi</taxon>
        <taxon>Fungi incertae sedis</taxon>
        <taxon>Mucoromycota</taxon>
        <taxon>Glomeromycotina</taxon>
        <taxon>Glomeromycetes</taxon>
        <taxon>Archaeosporales</taxon>
        <taxon>Ambisporaceae</taxon>
        <taxon>Ambispora</taxon>
    </lineage>
</organism>
<dbReference type="Proteomes" id="UP000789831">
    <property type="component" value="Unassembled WGS sequence"/>
</dbReference>
<dbReference type="Gene3D" id="3.90.70.80">
    <property type="match status" value="1"/>
</dbReference>
<protein>
    <recommendedName>
        <fullName evidence="9">Ubiquitin thioesterase OTU</fullName>
        <ecNumber evidence="9">3.4.19.12</ecNumber>
    </recommendedName>
</protein>
<evidence type="ECO:0000256" key="8">
    <source>
        <dbReference type="ARBA" id="ARBA00022833"/>
    </source>
</evidence>
<dbReference type="Pfam" id="PF02338">
    <property type="entry name" value="OTU"/>
    <property type="match status" value="1"/>
</dbReference>
<evidence type="ECO:0000313" key="12">
    <source>
        <dbReference type="Proteomes" id="UP000789831"/>
    </source>
</evidence>
<dbReference type="PANTHER" id="PTHR13312">
    <property type="entry name" value="HIV-INDUCED PROTEIN-7-LIKE PROTEASE"/>
    <property type="match status" value="1"/>
</dbReference>
<feature type="non-terminal residue" evidence="11">
    <location>
        <position position="326"/>
    </location>
</feature>
<comment type="subcellular location">
    <subcellularLocation>
        <location evidence="9">Cytoplasm</location>
    </subcellularLocation>
</comment>
<dbReference type="InterPro" id="IPR057766">
    <property type="entry name" value="Znf-C2H2_OTU1-like_C"/>
</dbReference>
<evidence type="ECO:0000256" key="7">
    <source>
        <dbReference type="ARBA" id="ARBA00022807"/>
    </source>
</evidence>
<dbReference type="GO" id="GO:0005829">
    <property type="term" value="C:cytosol"/>
    <property type="evidence" value="ECO:0007669"/>
    <property type="project" value="TreeGrafter"/>
</dbReference>
<dbReference type="Pfam" id="PF21403">
    <property type="entry name" value="OTU1_UBXL"/>
    <property type="match status" value="1"/>
</dbReference>
<dbReference type="GO" id="GO:0008270">
    <property type="term" value="F:zinc ion binding"/>
    <property type="evidence" value="ECO:0007669"/>
    <property type="project" value="UniProtKB-KW"/>
</dbReference>
<evidence type="ECO:0000256" key="6">
    <source>
        <dbReference type="ARBA" id="ARBA00022801"/>
    </source>
</evidence>
<keyword evidence="2" id="KW-0645">Protease</keyword>
<evidence type="ECO:0000256" key="5">
    <source>
        <dbReference type="ARBA" id="ARBA00022786"/>
    </source>
</evidence>
<dbReference type="AlphaFoldDB" id="A0A9N9F5Z3"/>
<dbReference type="CDD" id="cd22745">
    <property type="entry name" value="OTU_OTU1"/>
    <property type="match status" value="1"/>
</dbReference>
<name>A0A9N9F5Z3_9GLOM</name>
<dbReference type="EC" id="3.4.19.12" evidence="9"/>
<dbReference type="SUPFAM" id="SSF54001">
    <property type="entry name" value="Cysteine proteinases"/>
    <property type="match status" value="1"/>
</dbReference>
<comment type="caution">
    <text evidence="11">The sequence shown here is derived from an EMBL/GenBank/DDBJ whole genome shotgun (WGS) entry which is preliminary data.</text>
</comment>
<dbReference type="InterPro" id="IPR048857">
    <property type="entry name" value="OTU1_Ubl"/>
</dbReference>